<evidence type="ECO:0000259" key="7">
    <source>
        <dbReference type="PROSITE" id="PS51755"/>
    </source>
</evidence>
<evidence type="ECO:0000259" key="6">
    <source>
        <dbReference type="PROSITE" id="PS50110"/>
    </source>
</evidence>
<name>A0A1I0EUN5_9ACTN</name>
<evidence type="ECO:0000256" key="4">
    <source>
        <dbReference type="PROSITE-ProRule" id="PRU00169"/>
    </source>
</evidence>
<dbReference type="PROSITE" id="PS51755">
    <property type="entry name" value="OMPR_PHOB"/>
    <property type="match status" value="1"/>
</dbReference>
<feature type="modified residue" description="4-aspartylphosphate" evidence="4">
    <location>
        <position position="53"/>
    </location>
</feature>
<organism evidence="8 9">
    <name type="scientific">Geodermatophilus poikilotrophus</name>
    <dbReference type="NCBI Taxonomy" id="1333667"/>
    <lineage>
        <taxon>Bacteria</taxon>
        <taxon>Bacillati</taxon>
        <taxon>Actinomycetota</taxon>
        <taxon>Actinomycetes</taxon>
        <taxon>Geodermatophilales</taxon>
        <taxon>Geodermatophilaceae</taxon>
        <taxon>Geodermatophilus</taxon>
    </lineage>
</organism>
<dbReference type="SUPFAM" id="SSF46894">
    <property type="entry name" value="C-terminal effector domain of the bipartite response regulators"/>
    <property type="match status" value="1"/>
</dbReference>
<reference evidence="9" key="1">
    <citation type="submission" date="2016-10" db="EMBL/GenBank/DDBJ databases">
        <authorList>
            <person name="Varghese N."/>
            <person name="Submissions S."/>
        </authorList>
    </citation>
    <scope>NUCLEOTIDE SEQUENCE [LARGE SCALE GENOMIC DNA]</scope>
    <source>
        <strain evidence="9">DSM 44209</strain>
    </source>
</reference>
<dbReference type="AlphaFoldDB" id="A0A1I0EUN5"/>
<dbReference type="InterPro" id="IPR001867">
    <property type="entry name" value="OmpR/PhoB-type_DNA-bd"/>
</dbReference>
<dbReference type="GO" id="GO:0006355">
    <property type="term" value="P:regulation of DNA-templated transcription"/>
    <property type="evidence" value="ECO:0007669"/>
    <property type="project" value="InterPro"/>
</dbReference>
<dbReference type="GO" id="GO:0000156">
    <property type="term" value="F:phosphorelay response regulator activity"/>
    <property type="evidence" value="ECO:0007669"/>
    <property type="project" value="TreeGrafter"/>
</dbReference>
<keyword evidence="1 4" id="KW-0597">Phosphoprotein</keyword>
<keyword evidence="3 5" id="KW-0238">DNA-binding</keyword>
<keyword evidence="2" id="KW-0902">Two-component regulatory system</keyword>
<dbReference type="PANTHER" id="PTHR48111:SF40">
    <property type="entry name" value="PHOSPHATE REGULON TRANSCRIPTIONAL REGULATORY PROTEIN PHOB"/>
    <property type="match status" value="1"/>
</dbReference>
<feature type="domain" description="OmpR/PhoB-type" evidence="7">
    <location>
        <begin position="128"/>
        <end position="230"/>
    </location>
</feature>
<dbReference type="EMBL" id="FOIE01000005">
    <property type="protein sequence ID" value="SET49291.1"/>
    <property type="molecule type" value="Genomic_DNA"/>
</dbReference>
<dbReference type="GO" id="GO:0000976">
    <property type="term" value="F:transcription cis-regulatory region binding"/>
    <property type="evidence" value="ECO:0007669"/>
    <property type="project" value="TreeGrafter"/>
</dbReference>
<dbReference type="Pfam" id="PF00072">
    <property type="entry name" value="Response_reg"/>
    <property type="match status" value="1"/>
</dbReference>
<dbReference type="PANTHER" id="PTHR48111">
    <property type="entry name" value="REGULATOR OF RPOS"/>
    <property type="match status" value="1"/>
</dbReference>
<evidence type="ECO:0000313" key="8">
    <source>
        <dbReference type="EMBL" id="SET49291.1"/>
    </source>
</evidence>
<dbReference type="PROSITE" id="PS50110">
    <property type="entry name" value="RESPONSE_REGULATORY"/>
    <property type="match status" value="1"/>
</dbReference>
<dbReference type="OrthoDB" id="5243815at2"/>
<dbReference type="Gene3D" id="3.40.50.2300">
    <property type="match status" value="1"/>
</dbReference>
<dbReference type="Gene3D" id="6.10.250.690">
    <property type="match status" value="1"/>
</dbReference>
<dbReference type="InterPro" id="IPR039420">
    <property type="entry name" value="WalR-like"/>
</dbReference>
<dbReference type="Gene3D" id="1.10.10.10">
    <property type="entry name" value="Winged helix-like DNA-binding domain superfamily/Winged helix DNA-binding domain"/>
    <property type="match status" value="1"/>
</dbReference>
<dbReference type="Pfam" id="PF00486">
    <property type="entry name" value="Trans_reg_C"/>
    <property type="match status" value="1"/>
</dbReference>
<dbReference type="InterPro" id="IPR016032">
    <property type="entry name" value="Sig_transdc_resp-reg_C-effctor"/>
</dbReference>
<keyword evidence="9" id="KW-1185">Reference proteome</keyword>
<feature type="DNA-binding region" description="OmpR/PhoB-type" evidence="5">
    <location>
        <begin position="128"/>
        <end position="230"/>
    </location>
</feature>
<protein>
    <submittedName>
        <fullName evidence="8">DNA-binding response regulator, OmpR family, contains REC and winged-helix (WHTH) domain</fullName>
    </submittedName>
</protein>
<dbReference type="Proteomes" id="UP000198507">
    <property type="component" value="Unassembled WGS sequence"/>
</dbReference>
<dbReference type="SMART" id="SM00862">
    <property type="entry name" value="Trans_reg_C"/>
    <property type="match status" value="1"/>
</dbReference>
<dbReference type="SMART" id="SM00448">
    <property type="entry name" value="REC"/>
    <property type="match status" value="1"/>
</dbReference>
<dbReference type="GO" id="GO:0005829">
    <property type="term" value="C:cytosol"/>
    <property type="evidence" value="ECO:0007669"/>
    <property type="project" value="TreeGrafter"/>
</dbReference>
<accession>A0A1I0EUN5</accession>
<dbReference type="CDD" id="cd00383">
    <property type="entry name" value="trans_reg_C"/>
    <property type="match status" value="1"/>
</dbReference>
<evidence type="ECO:0000256" key="1">
    <source>
        <dbReference type="ARBA" id="ARBA00022553"/>
    </source>
</evidence>
<feature type="domain" description="Response regulatory" evidence="6">
    <location>
        <begin position="4"/>
        <end position="118"/>
    </location>
</feature>
<evidence type="ECO:0000313" key="9">
    <source>
        <dbReference type="Proteomes" id="UP000198507"/>
    </source>
</evidence>
<evidence type="ECO:0000256" key="5">
    <source>
        <dbReference type="PROSITE-ProRule" id="PRU01091"/>
    </source>
</evidence>
<sequence length="236" mass="25152">MAGRVLLVEDDASIGEALVSSLRSHAYEVAWERTGAGGLARAAAGAVDLVLLDLGLPDLDGVEVCRQLRVAQPGCVLVMLTARSAEMDVVVGLEAGADDYLVKPVRLAELHARIRAHLRRGGSGTTGPAVRAVGELVVDVARHRVTVGGGEVHLRPKEFDLLARLAAQPEVAHSREQLMADVWDENWFGSTKTLDVHVAALRRKLQEAAPPGLGIPQIVTVRGHGYRLELAAPDGR</sequence>
<dbReference type="SUPFAM" id="SSF52172">
    <property type="entry name" value="CheY-like"/>
    <property type="match status" value="1"/>
</dbReference>
<dbReference type="GO" id="GO:0032993">
    <property type="term" value="C:protein-DNA complex"/>
    <property type="evidence" value="ECO:0007669"/>
    <property type="project" value="TreeGrafter"/>
</dbReference>
<dbReference type="InterPro" id="IPR011006">
    <property type="entry name" value="CheY-like_superfamily"/>
</dbReference>
<dbReference type="InterPro" id="IPR036388">
    <property type="entry name" value="WH-like_DNA-bd_sf"/>
</dbReference>
<proteinExistence type="predicted"/>
<evidence type="ECO:0000256" key="3">
    <source>
        <dbReference type="ARBA" id="ARBA00023125"/>
    </source>
</evidence>
<gene>
    <name evidence="8" type="ORF">SAMN04488546_2599</name>
</gene>
<dbReference type="RefSeq" id="WP_091444735.1">
    <property type="nucleotide sequence ID" value="NZ_FOIE01000005.1"/>
</dbReference>
<dbReference type="InterPro" id="IPR001789">
    <property type="entry name" value="Sig_transdc_resp-reg_receiver"/>
</dbReference>
<evidence type="ECO:0000256" key="2">
    <source>
        <dbReference type="ARBA" id="ARBA00023012"/>
    </source>
</evidence>